<feature type="transmembrane region" description="Helical" evidence="5">
    <location>
        <begin position="42"/>
        <end position="65"/>
    </location>
</feature>
<protein>
    <submittedName>
        <fullName evidence="7">Putative integral membrane protein</fullName>
    </submittedName>
</protein>
<dbReference type="GO" id="GO:0005886">
    <property type="term" value="C:plasma membrane"/>
    <property type="evidence" value="ECO:0007669"/>
    <property type="project" value="InterPro"/>
</dbReference>
<keyword evidence="4 5" id="KW-0472">Membrane</keyword>
<dbReference type="Pfam" id="PF06305">
    <property type="entry name" value="LapA_dom"/>
    <property type="match status" value="1"/>
</dbReference>
<dbReference type="InterPro" id="IPR010445">
    <property type="entry name" value="LapA_dom"/>
</dbReference>
<dbReference type="RefSeq" id="WP_245985682.1">
    <property type="nucleotide sequence ID" value="NZ_JAANMQ010000010.1"/>
</dbReference>
<dbReference type="Proteomes" id="UP000270626">
    <property type="component" value="Unassembled WGS sequence"/>
</dbReference>
<keyword evidence="3 5" id="KW-1133">Transmembrane helix</keyword>
<evidence type="ECO:0000256" key="2">
    <source>
        <dbReference type="ARBA" id="ARBA00022692"/>
    </source>
</evidence>
<organism evidence="7 8">
    <name type="scientific">Azonexus fungiphilus</name>
    <dbReference type="NCBI Taxonomy" id="146940"/>
    <lineage>
        <taxon>Bacteria</taxon>
        <taxon>Pseudomonadati</taxon>
        <taxon>Pseudomonadota</taxon>
        <taxon>Betaproteobacteria</taxon>
        <taxon>Rhodocyclales</taxon>
        <taxon>Azonexaceae</taxon>
        <taxon>Azonexus</taxon>
    </lineage>
</organism>
<reference evidence="7 8" key="1">
    <citation type="submission" date="2018-10" db="EMBL/GenBank/DDBJ databases">
        <title>Genomic Encyclopedia of Type Strains, Phase IV (KMG-IV): sequencing the most valuable type-strain genomes for metagenomic binning, comparative biology and taxonomic classification.</title>
        <authorList>
            <person name="Goeker M."/>
        </authorList>
    </citation>
    <scope>NUCLEOTIDE SEQUENCE [LARGE SCALE GENOMIC DNA]</scope>
    <source>
        <strain evidence="7 8">DSM 23841</strain>
    </source>
</reference>
<evidence type="ECO:0000313" key="8">
    <source>
        <dbReference type="Proteomes" id="UP000270626"/>
    </source>
</evidence>
<gene>
    <name evidence="7" type="ORF">DFR40_2558</name>
</gene>
<evidence type="ECO:0000313" key="7">
    <source>
        <dbReference type="EMBL" id="RKT50639.1"/>
    </source>
</evidence>
<keyword evidence="2 5" id="KW-0812">Transmembrane</keyword>
<feature type="domain" description="Lipopolysaccharide assembly protein A" evidence="6">
    <location>
        <begin position="22"/>
        <end position="81"/>
    </location>
</feature>
<dbReference type="EMBL" id="RBXP01000017">
    <property type="protein sequence ID" value="RKT50639.1"/>
    <property type="molecule type" value="Genomic_DNA"/>
</dbReference>
<comment type="caution">
    <text evidence="7">The sequence shown here is derived from an EMBL/GenBank/DDBJ whole genome shotgun (WGS) entry which is preliminary data.</text>
</comment>
<evidence type="ECO:0000256" key="4">
    <source>
        <dbReference type="ARBA" id="ARBA00023136"/>
    </source>
</evidence>
<keyword evidence="8" id="KW-1185">Reference proteome</keyword>
<evidence type="ECO:0000256" key="5">
    <source>
        <dbReference type="SAM" id="Phobius"/>
    </source>
</evidence>
<evidence type="ECO:0000259" key="6">
    <source>
        <dbReference type="Pfam" id="PF06305"/>
    </source>
</evidence>
<evidence type="ECO:0000256" key="1">
    <source>
        <dbReference type="ARBA" id="ARBA00022475"/>
    </source>
</evidence>
<accession>A0A495VML5</accession>
<name>A0A495VML5_9RHOO</name>
<proteinExistence type="predicted"/>
<evidence type="ECO:0000256" key="3">
    <source>
        <dbReference type="ARBA" id="ARBA00022989"/>
    </source>
</evidence>
<keyword evidence="1" id="KW-1003">Cell membrane</keyword>
<dbReference type="AlphaFoldDB" id="A0A495VML5"/>
<sequence>MTALTWFLRFIIFAFLVVFAIQNTAPVTLTLVLDHQWQAPLVILLLAFFAGGAVLGVLSLIGPLFRQRREIARLKKALANAGQAPAPVTDILPPQS</sequence>